<reference evidence="11 12" key="1">
    <citation type="submission" date="2021-05" db="EMBL/GenBank/DDBJ databases">
        <title>Novel Bacillus species.</title>
        <authorList>
            <person name="Liu G."/>
        </authorList>
    </citation>
    <scope>NUCLEOTIDE SEQUENCE [LARGE SCALE GENOMIC DNA]</scope>
    <source>
        <strain evidence="11 12">FJAT-49732</strain>
    </source>
</reference>
<keyword evidence="5 9" id="KW-0460">Magnesium</keyword>
<dbReference type="Pfam" id="PF01769">
    <property type="entry name" value="MgtE"/>
    <property type="match status" value="1"/>
</dbReference>
<feature type="transmembrane region" description="Helical" evidence="9">
    <location>
        <begin position="315"/>
        <end position="339"/>
    </location>
</feature>
<evidence type="ECO:0000313" key="12">
    <source>
        <dbReference type="Proteomes" id="UP000682713"/>
    </source>
</evidence>
<evidence type="ECO:0000313" key="11">
    <source>
        <dbReference type="EMBL" id="MBS4201628.1"/>
    </source>
</evidence>
<keyword evidence="4 9" id="KW-0812">Transmembrane</keyword>
<keyword evidence="12" id="KW-1185">Reference proteome</keyword>
<evidence type="ECO:0000256" key="4">
    <source>
        <dbReference type="ARBA" id="ARBA00022692"/>
    </source>
</evidence>
<comment type="similarity">
    <text evidence="2 9">Belongs to the SLC41A transporter family.</text>
</comment>
<dbReference type="NCBIfam" id="TIGR00400">
    <property type="entry name" value="mgtE"/>
    <property type="match status" value="1"/>
</dbReference>
<evidence type="ECO:0000256" key="3">
    <source>
        <dbReference type="ARBA" id="ARBA00022448"/>
    </source>
</evidence>
<evidence type="ECO:0000259" key="10">
    <source>
        <dbReference type="PROSITE" id="PS51371"/>
    </source>
</evidence>
<comment type="subunit">
    <text evidence="9">Homodimer.</text>
</comment>
<dbReference type="GO" id="GO:0046872">
    <property type="term" value="F:metal ion binding"/>
    <property type="evidence" value="ECO:0007669"/>
    <property type="project" value="UniProtKB-KW"/>
</dbReference>
<dbReference type="CDD" id="cd04606">
    <property type="entry name" value="CBS_pair_Mg_transporter"/>
    <property type="match status" value="1"/>
</dbReference>
<dbReference type="SUPFAM" id="SSF54631">
    <property type="entry name" value="CBS-domain pair"/>
    <property type="match status" value="1"/>
</dbReference>
<dbReference type="SUPFAM" id="SSF161093">
    <property type="entry name" value="MgtE membrane domain-like"/>
    <property type="match status" value="1"/>
</dbReference>
<gene>
    <name evidence="11" type="primary">mgtE</name>
    <name evidence="11" type="ORF">KHA93_18605</name>
</gene>
<dbReference type="InterPro" id="IPR046342">
    <property type="entry name" value="CBS_dom_sf"/>
</dbReference>
<dbReference type="AlphaFoldDB" id="A0A942TQD1"/>
<feature type="transmembrane region" description="Helical" evidence="9">
    <location>
        <begin position="387"/>
        <end position="414"/>
    </location>
</feature>
<proteinExistence type="inferred from homology"/>
<keyword evidence="8" id="KW-0129">CBS domain</keyword>
<dbReference type="InterPro" id="IPR006668">
    <property type="entry name" value="Mg_transptr_MgtE_intracell_dom"/>
</dbReference>
<dbReference type="InterPro" id="IPR000644">
    <property type="entry name" value="CBS_dom"/>
</dbReference>
<comment type="subcellular location">
    <subcellularLocation>
        <location evidence="9">Cell membrane</location>
        <topology evidence="9">Multi-pass membrane protein</topology>
    </subcellularLocation>
    <subcellularLocation>
        <location evidence="1">Membrane</location>
        <topology evidence="1">Multi-pass membrane protein</topology>
    </subcellularLocation>
</comment>
<dbReference type="InterPro" id="IPR006669">
    <property type="entry name" value="MgtE_transporter"/>
</dbReference>
<dbReference type="GO" id="GO:0005886">
    <property type="term" value="C:plasma membrane"/>
    <property type="evidence" value="ECO:0007669"/>
    <property type="project" value="UniProtKB-SubCell"/>
</dbReference>
<dbReference type="InterPro" id="IPR006667">
    <property type="entry name" value="SLC41_membr_dom"/>
</dbReference>
<keyword evidence="6 9" id="KW-1133">Transmembrane helix</keyword>
<feature type="transmembrane region" description="Helical" evidence="9">
    <location>
        <begin position="286"/>
        <end position="303"/>
    </location>
</feature>
<keyword evidence="9" id="KW-0479">Metal-binding</keyword>
<dbReference type="EMBL" id="JAGYPJ010000001">
    <property type="protein sequence ID" value="MBS4201628.1"/>
    <property type="molecule type" value="Genomic_DNA"/>
</dbReference>
<dbReference type="Proteomes" id="UP000682713">
    <property type="component" value="Unassembled WGS sequence"/>
</dbReference>
<dbReference type="Gene3D" id="3.10.580.10">
    <property type="entry name" value="CBS-domain"/>
    <property type="match status" value="1"/>
</dbReference>
<keyword evidence="7 9" id="KW-0472">Membrane</keyword>
<dbReference type="Gene3D" id="1.10.357.20">
    <property type="entry name" value="SLC41 divalent cation transporters, integral membrane domain"/>
    <property type="match status" value="1"/>
</dbReference>
<dbReference type="GO" id="GO:0015095">
    <property type="term" value="F:magnesium ion transmembrane transporter activity"/>
    <property type="evidence" value="ECO:0007669"/>
    <property type="project" value="UniProtKB-UniRule"/>
</dbReference>
<evidence type="ECO:0000256" key="6">
    <source>
        <dbReference type="ARBA" id="ARBA00022989"/>
    </source>
</evidence>
<accession>A0A942TQD1</accession>
<dbReference type="Pfam" id="PF03448">
    <property type="entry name" value="MgtE_N"/>
    <property type="match status" value="1"/>
</dbReference>
<name>A0A942TQD1_9BACI</name>
<dbReference type="SMART" id="SM00116">
    <property type="entry name" value="CBS"/>
    <property type="match status" value="2"/>
</dbReference>
<dbReference type="InterPro" id="IPR036739">
    <property type="entry name" value="SLC41_membr_dom_sf"/>
</dbReference>
<dbReference type="PANTHER" id="PTHR43773:SF1">
    <property type="entry name" value="MAGNESIUM TRANSPORTER MGTE"/>
    <property type="match status" value="1"/>
</dbReference>
<evidence type="ECO:0000256" key="1">
    <source>
        <dbReference type="ARBA" id="ARBA00004141"/>
    </source>
</evidence>
<comment type="caution">
    <text evidence="11">The sequence shown here is derived from an EMBL/GenBank/DDBJ whole genome shotgun (WGS) entry which is preliminary data.</text>
</comment>
<dbReference type="PROSITE" id="PS51371">
    <property type="entry name" value="CBS"/>
    <property type="match status" value="1"/>
</dbReference>
<keyword evidence="3 9" id="KW-0813">Transport</keyword>
<feature type="domain" description="CBS" evidence="10">
    <location>
        <begin position="204"/>
        <end position="262"/>
    </location>
</feature>
<organism evidence="11 12">
    <name type="scientific">Lederbergia citrisecunda</name>
    <dbReference type="NCBI Taxonomy" id="2833583"/>
    <lineage>
        <taxon>Bacteria</taxon>
        <taxon>Bacillati</taxon>
        <taxon>Bacillota</taxon>
        <taxon>Bacilli</taxon>
        <taxon>Bacillales</taxon>
        <taxon>Bacillaceae</taxon>
        <taxon>Lederbergia</taxon>
    </lineage>
</organism>
<evidence type="ECO:0000256" key="8">
    <source>
        <dbReference type="PROSITE-ProRule" id="PRU00703"/>
    </source>
</evidence>
<dbReference type="Gene3D" id="1.25.60.10">
    <property type="entry name" value="MgtE N-terminal domain-like"/>
    <property type="match status" value="1"/>
</dbReference>
<comment type="function">
    <text evidence="9">Acts as a magnesium transporter.</text>
</comment>
<evidence type="ECO:0000256" key="5">
    <source>
        <dbReference type="ARBA" id="ARBA00022842"/>
    </source>
</evidence>
<evidence type="ECO:0000256" key="2">
    <source>
        <dbReference type="ARBA" id="ARBA00009749"/>
    </source>
</evidence>
<dbReference type="InterPro" id="IPR038076">
    <property type="entry name" value="MgtE_N_sf"/>
</dbReference>
<dbReference type="Pfam" id="PF00571">
    <property type="entry name" value="CBS"/>
    <property type="match status" value="2"/>
</dbReference>
<feature type="transmembrane region" description="Helical" evidence="9">
    <location>
        <begin position="360"/>
        <end position="381"/>
    </location>
</feature>
<evidence type="ECO:0000256" key="9">
    <source>
        <dbReference type="RuleBase" id="RU362011"/>
    </source>
</evidence>
<dbReference type="PANTHER" id="PTHR43773">
    <property type="entry name" value="MAGNESIUM TRANSPORTER MGTE"/>
    <property type="match status" value="1"/>
</dbReference>
<keyword evidence="9" id="KW-1003">Cell membrane</keyword>
<evidence type="ECO:0000256" key="7">
    <source>
        <dbReference type="ARBA" id="ARBA00023136"/>
    </source>
</evidence>
<dbReference type="SMART" id="SM00924">
    <property type="entry name" value="MgtE_N"/>
    <property type="match status" value="1"/>
</dbReference>
<feature type="transmembrane region" description="Helical" evidence="9">
    <location>
        <begin position="426"/>
        <end position="448"/>
    </location>
</feature>
<sequence length="449" mass="50226">MITKEKLEGETLKVIEKLHKEKFDELNEMFREKRPYDMSVIFQSLPEKHGISLLHNLDEMTIASMMQKINTMQKLEMLGKIGPEKANKVLALLDSNILTRLLKKYPQVQLTKFLEEMDETNASYVKTMIDYPEDTAGSLMTNRYISIEDHSTVLDAINKTRSLALYLKGNNHLYLIDKKGVLTGTVSYKDLLLSDPHEMLKNIMLEQVICVTVSTKRENIVRLLRRYDFTALPVTNEEGVLVGMITFDCMVEALLQETSDDYGKFSTASKEIDFKTKPIIAAVRRLPWLVILLFIGLISGSIISKFEGTLEKVVALAFFMPLIAGMTGNTGTQSLAVVVRGLAENEIDVKAVFKLILREFWVSLIIGSTCGLLISIIAFIWQGNMYLGIVVGGSLFLTLILGTMAGTIIPIILYKCKLDPAVASGPLITTVNDIFSLITYFSIASLLLS</sequence>
<protein>
    <recommendedName>
        <fullName evidence="9">Magnesium transporter MgtE</fullName>
    </recommendedName>
</protein>
<dbReference type="SUPFAM" id="SSF158791">
    <property type="entry name" value="MgtE N-terminal domain-like"/>
    <property type="match status" value="1"/>
</dbReference>